<organism evidence="14 15">
    <name type="scientific">Enterocloster lavalensis</name>
    <dbReference type="NCBI Taxonomy" id="460384"/>
    <lineage>
        <taxon>Bacteria</taxon>
        <taxon>Bacillati</taxon>
        <taxon>Bacillota</taxon>
        <taxon>Clostridia</taxon>
        <taxon>Lachnospirales</taxon>
        <taxon>Lachnospiraceae</taxon>
        <taxon>Enterocloster</taxon>
    </lineage>
</organism>
<evidence type="ECO:0000256" key="6">
    <source>
        <dbReference type="ARBA" id="ARBA00022449"/>
    </source>
</evidence>
<feature type="transmembrane region" description="Helical" evidence="13">
    <location>
        <begin position="52"/>
        <end position="78"/>
    </location>
</feature>
<dbReference type="GO" id="GO:0005886">
    <property type="term" value="C:plasma membrane"/>
    <property type="evidence" value="ECO:0007669"/>
    <property type="project" value="UniProtKB-SubCell"/>
</dbReference>
<evidence type="ECO:0000256" key="8">
    <source>
        <dbReference type="ARBA" id="ARBA00022692"/>
    </source>
</evidence>
<dbReference type="RefSeq" id="WP_092372091.1">
    <property type="nucleotide sequence ID" value="NZ_FOIM01000084.1"/>
</dbReference>
<protein>
    <recommendedName>
        <fullName evidence="4">Probable multidrug resistance protein NorM</fullName>
    </recommendedName>
    <alternativeName>
        <fullName evidence="12">Multidrug-efflux transporter</fullName>
    </alternativeName>
</protein>
<dbReference type="NCBIfam" id="TIGR00797">
    <property type="entry name" value="matE"/>
    <property type="match status" value="1"/>
</dbReference>
<dbReference type="CDD" id="cd13138">
    <property type="entry name" value="MATE_yoeA_like"/>
    <property type="match status" value="1"/>
</dbReference>
<evidence type="ECO:0000256" key="9">
    <source>
        <dbReference type="ARBA" id="ARBA00022989"/>
    </source>
</evidence>
<keyword evidence="15" id="KW-1185">Reference proteome</keyword>
<evidence type="ECO:0000256" key="3">
    <source>
        <dbReference type="ARBA" id="ARBA00010199"/>
    </source>
</evidence>
<keyword evidence="5" id="KW-0813">Transport</keyword>
<comment type="function">
    <text evidence="1">Multidrug efflux pump.</text>
</comment>
<feature type="transmembrane region" description="Helical" evidence="13">
    <location>
        <begin position="166"/>
        <end position="186"/>
    </location>
</feature>
<feature type="transmembrane region" description="Helical" evidence="13">
    <location>
        <begin position="312"/>
        <end position="335"/>
    </location>
</feature>
<evidence type="ECO:0000256" key="1">
    <source>
        <dbReference type="ARBA" id="ARBA00003408"/>
    </source>
</evidence>
<dbReference type="Proteomes" id="UP000198508">
    <property type="component" value="Unassembled WGS sequence"/>
</dbReference>
<evidence type="ECO:0000256" key="7">
    <source>
        <dbReference type="ARBA" id="ARBA00022475"/>
    </source>
</evidence>
<keyword evidence="9 13" id="KW-1133">Transmembrane helix</keyword>
<dbReference type="STRING" id="460384.SAMN05216313_1842"/>
<dbReference type="GO" id="GO:0015297">
    <property type="term" value="F:antiporter activity"/>
    <property type="evidence" value="ECO:0007669"/>
    <property type="project" value="UniProtKB-KW"/>
</dbReference>
<keyword evidence="6" id="KW-0050">Antiport</keyword>
<comment type="subcellular location">
    <subcellularLocation>
        <location evidence="2">Cell membrane</location>
        <topology evidence="2">Multi-pass membrane protein</topology>
    </subcellularLocation>
</comment>
<evidence type="ECO:0000256" key="2">
    <source>
        <dbReference type="ARBA" id="ARBA00004651"/>
    </source>
</evidence>
<feature type="transmembrane region" description="Helical" evidence="13">
    <location>
        <begin position="355"/>
        <end position="376"/>
    </location>
</feature>
<feature type="transmembrane region" description="Helical" evidence="13">
    <location>
        <begin position="410"/>
        <end position="428"/>
    </location>
</feature>
<keyword evidence="8 13" id="KW-0812">Transmembrane</keyword>
<gene>
    <name evidence="14" type="ORF">SAMN05216313_1842</name>
</gene>
<sequence>MRHKETTQENIIATLVKFCVPLILSGILQQLYNWVDAFIVGNVAGEEALAAIGATGTVSGLFLLAVNGFTLGLAVLFAQSYGSGRLEEIRNTLSSFSMILGAVFLALAGIGILCAYPLLRLLNTTPDTIVMAEDYLQIILAGVPVMAVYNVYAAALRGAGNSRAPFFSILCSSVVNVILDVILVAFCQMGVKGAAIATVVSQAAMTGYIIYYSRKYEFLRIHPFRCPVDRAAVKAGIHLGLPPMVQSCVNAFGNLILQNFMNGFGTQTVAAITTAYRVDTIIFLPMINIGSGISTIVAQNYGAGKHRQIPRVVLAGTVMMTAVSLALTFLVIRAGGPLIAMFGVSAGVTEIGRNFFQRIASFYVVYGFCMSIRGYLEGIGDVVYSSLAGILALISRILFSYWFAASCGNMIIAYAEAASWGVMLMLYVGRVMRKRHVLAWQKR</sequence>
<evidence type="ECO:0000313" key="15">
    <source>
        <dbReference type="Proteomes" id="UP000198508"/>
    </source>
</evidence>
<dbReference type="PANTHER" id="PTHR43298">
    <property type="entry name" value="MULTIDRUG RESISTANCE PROTEIN NORM-RELATED"/>
    <property type="match status" value="1"/>
</dbReference>
<dbReference type="EMBL" id="FOIM01000084">
    <property type="protein sequence ID" value="SEU23400.1"/>
    <property type="molecule type" value="Genomic_DNA"/>
</dbReference>
<dbReference type="Pfam" id="PF01554">
    <property type="entry name" value="MatE"/>
    <property type="match status" value="2"/>
</dbReference>
<keyword evidence="7" id="KW-1003">Cell membrane</keyword>
<evidence type="ECO:0000256" key="13">
    <source>
        <dbReference type="SAM" id="Phobius"/>
    </source>
</evidence>
<feature type="transmembrane region" description="Helical" evidence="13">
    <location>
        <begin position="192"/>
        <end position="211"/>
    </location>
</feature>
<evidence type="ECO:0000256" key="10">
    <source>
        <dbReference type="ARBA" id="ARBA00023065"/>
    </source>
</evidence>
<evidence type="ECO:0000256" key="11">
    <source>
        <dbReference type="ARBA" id="ARBA00023136"/>
    </source>
</evidence>
<dbReference type="InterPro" id="IPR002528">
    <property type="entry name" value="MATE_fam"/>
</dbReference>
<reference evidence="15" key="1">
    <citation type="submission" date="2016-10" db="EMBL/GenBank/DDBJ databases">
        <authorList>
            <person name="Varghese N."/>
            <person name="Submissions S."/>
        </authorList>
    </citation>
    <scope>NUCLEOTIDE SEQUENCE [LARGE SCALE GENOMIC DNA]</scope>
    <source>
        <strain evidence="15">NLAE-zl-G277</strain>
    </source>
</reference>
<feature type="transmembrane region" description="Helical" evidence="13">
    <location>
        <begin position="99"/>
        <end position="119"/>
    </location>
</feature>
<evidence type="ECO:0000256" key="5">
    <source>
        <dbReference type="ARBA" id="ARBA00022448"/>
    </source>
</evidence>
<accession>A0A1I0KG80</accession>
<feature type="transmembrane region" description="Helical" evidence="13">
    <location>
        <begin position="135"/>
        <end position="154"/>
    </location>
</feature>
<feature type="transmembrane region" description="Helical" evidence="13">
    <location>
        <begin position="383"/>
        <end position="404"/>
    </location>
</feature>
<proteinExistence type="inferred from homology"/>
<feature type="transmembrane region" description="Helical" evidence="13">
    <location>
        <begin position="12"/>
        <end position="32"/>
    </location>
</feature>
<evidence type="ECO:0000256" key="12">
    <source>
        <dbReference type="ARBA" id="ARBA00031636"/>
    </source>
</evidence>
<keyword evidence="10" id="KW-0406">Ion transport</keyword>
<dbReference type="InterPro" id="IPR048279">
    <property type="entry name" value="MdtK-like"/>
</dbReference>
<dbReference type="GO" id="GO:0042910">
    <property type="term" value="F:xenobiotic transmembrane transporter activity"/>
    <property type="evidence" value="ECO:0007669"/>
    <property type="project" value="InterPro"/>
</dbReference>
<dbReference type="PANTHER" id="PTHR43298:SF2">
    <property type="entry name" value="FMN_FAD EXPORTER YEEO-RELATED"/>
    <property type="match status" value="1"/>
</dbReference>
<dbReference type="AlphaFoldDB" id="A0A1I0KG80"/>
<dbReference type="InterPro" id="IPR050222">
    <property type="entry name" value="MATE_MdtK"/>
</dbReference>
<keyword evidence="11 13" id="KW-0472">Membrane</keyword>
<evidence type="ECO:0000256" key="4">
    <source>
        <dbReference type="ARBA" id="ARBA00020268"/>
    </source>
</evidence>
<evidence type="ECO:0000313" key="14">
    <source>
        <dbReference type="EMBL" id="SEU23400.1"/>
    </source>
</evidence>
<dbReference type="PIRSF" id="PIRSF006603">
    <property type="entry name" value="DinF"/>
    <property type="match status" value="1"/>
</dbReference>
<dbReference type="GO" id="GO:0006811">
    <property type="term" value="P:monoatomic ion transport"/>
    <property type="evidence" value="ECO:0007669"/>
    <property type="project" value="UniProtKB-KW"/>
</dbReference>
<comment type="similarity">
    <text evidence="3">Belongs to the multi antimicrobial extrusion (MATE) (TC 2.A.66.1) family.</text>
</comment>
<name>A0A1I0KG80_9FIRM</name>